<feature type="active site" evidence="1">
    <location>
        <position position="33"/>
    </location>
</feature>
<dbReference type="InterPro" id="IPR054485">
    <property type="entry name" value="FlK-like_dom"/>
</dbReference>
<dbReference type="AlphaFoldDB" id="A0A0M6WLS0"/>
<sequence>MLETGIRGEAKEVVSESNSAQAMKSGELKVYATPSMIALMEQAAYKSVAAELEEGKGTVGTLMNVSHISATPLGMEVTAKSELVEIDRKRLVFKVEAFDERGRIGEGTHERFMIDNEKFQEKANNK</sequence>
<dbReference type="CDD" id="cd03440">
    <property type="entry name" value="hot_dog"/>
    <property type="match status" value="1"/>
</dbReference>
<keyword evidence="5" id="KW-1185">Reference proteome</keyword>
<organism evidence="4 5">
    <name type="scientific">Roseburia inulinivorans</name>
    <dbReference type="NCBI Taxonomy" id="360807"/>
    <lineage>
        <taxon>Bacteria</taxon>
        <taxon>Bacillati</taxon>
        <taxon>Bacillota</taxon>
        <taxon>Clostridia</taxon>
        <taxon>Lachnospirales</taxon>
        <taxon>Lachnospiraceae</taxon>
        <taxon>Roseburia</taxon>
    </lineage>
</organism>
<feature type="domain" description="Fluoroacetyl-CoA-specific thioesterase-like" evidence="3">
    <location>
        <begin position="14"/>
        <end position="117"/>
    </location>
</feature>
<evidence type="ECO:0000256" key="1">
    <source>
        <dbReference type="PIRSR" id="PIRSR014972-1"/>
    </source>
</evidence>
<evidence type="ECO:0000313" key="4">
    <source>
        <dbReference type="EMBL" id="CRL38076.1"/>
    </source>
</evidence>
<feature type="binding site" evidence="2">
    <location>
        <position position="111"/>
    </location>
    <ligand>
        <name>substrate</name>
    </ligand>
</feature>
<dbReference type="PANTHER" id="PTHR36934">
    <property type="entry name" value="BLR0278 PROTEIN"/>
    <property type="match status" value="1"/>
</dbReference>
<dbReference type="PANTHER" id="PTHR36934:SF1">
    <property type="entry name" value="THIOESTERASE DOMAIN-CONTAINING PROTEIN"/>
    <property type="match status" value="1"/>
</dbReference>
<protein>
    <recommendedName>
        <fullName evidence="3">Fluoroacetyl-CoA-specific thioesterase-like domain-containing protein</fullName>
    </recommendedName>
</protein>
<dbReference type="Proteomes" id="UP000049828">
    <property type="component" value="Unassembled WGS sequence"/>
</dbReference>
<dbReference type="PIRSF" id="PIRSF014972">
    <property type="entry name" value="FlK"/>
    <property type="match status" value="1"/>
</dbReference>
<accession>A0A0M6WLS0</accession>
<dbReference type="RefSeq" id="WP_021924017.1">
    <property type="nucleotide sequence ID" value="NZ_CVRS01000070.1"/>
</dbReference>
<feature type="binding site" evidence="2">
    <location>
        <position position="60"/>
    </location>
    <ligand>
        <name>substrate</name>
    </ligand>
</feature>
<feature type="active site" evidence="1">
    <location>
        <position position="41"/>
    </location>
</feature>
<evidence type="ECO:0000259" key="3">
    <source>
        <dbReference type="Pfam" id="PF22636"/>
    </source>
</evidence>
<feature type="active site" evidence="1">
    <location>
        <position position="67"/>
    </location>
</feature>
<feature type="binding site" evidence="2">
    <location>
        <position position="60"/>
    </location>
    <ligand>
        <name>CoA</name>
        <dbReference type="ChEBI" id="CHEBI:57287"/>
    </ligand>
</feature>
<dbReference type="Pfam" id="PF22636">
    <property type="entry name" value="FlK"/>
    <property type="match status" value="1"/>
</dbReference>
<evidence type="ECO:0000313" key="5">
    <source>
        <dbReference type="Proteomes" id="UP000049828"/>
    </source>
</evidence>
<proteinExistence type="predicted"/>
<dbReference type="EMBL" id="CVRS01000070">
    <property type="protein sequence ID" value="CRL38076.1"/>
    <property type="molecule type" value="Genomic_DNA"/>
</dbReference>
<reference evidence="5" key="1">
    <citation type="submission" date="2015-05" db="EMBL/GenBank/DDBJ databases">
        <authorList>
            <consortium name="Pathogen Informatics"/>
        </authorList>
    </citation>
    <scope>NUCLEOTIDE SEQUENCE [LARGE SCALE GENOMIC DNA]</scope>
    <source>
        <strain evidence="5">L1-83</strain>
    </source>
</reference>
<name>A0A0M6WLS0_9FIRM</name>
<evidence type="ECO:0000256" key="2">
    <source>
        <dbReference type="PIRSR" id="PIRSR014972-2"/>
    </source>
</evidence>
<dbReference type="Gene3D" id="3.10.129.10">
    <property type="entry name" value="Hotdog Thioesterase"/>
    <property type="match status" value="1"/>
</dbReference>
<dbReference type="SUPFAM" id="SSF54637">
    <property type="entry name" value="Thioesterase/thiol ester dehydrase-isomerase"/>
    <property type="match status" value="1"/>
</dbReference>
<dbReference type="InterPro" id="IPR025540">
    <property type="entry name" value="FlK"/>
</dbReference>
<dbReference type="STRING" id="360807.ERS852392_02021"/>
<dbReference type="OrthoDB" id="6902891at2"/>
<gene>
    <name evidence="4" type="ORF">RIL183_21581</name>
</gene>
<dbReference type="InterPro" id="IPR029069">
    <property type="entry name" value="HotDog_dom_sf"/>
</dbReference>